<dbReference type="InterPro" id="IPR036191">
    <property type="entry name" value="RRF_sf"/>
</dbReference>
<dbReference type="Pfam" id="PF01765">
    <property type="entry name" value="RRF"/>
    <property type="match status" value="1"/>
</dbReference>
<dbReference type="GeneID" id="8049960"/>
<dbReference type="SUPFAM" id="SSF55194">
    <property type="entry name" value="Ribosome recycling factor, RRF"/>
    <property type="match status" value="1"/>
</dbReference>
<evidence type="ECO:0000313" key="9">
    <source>
        <dbReference type="CGD" id="CAL0000166651"/>
    </source>
</evidence>
<accession>B9WLJ7</accession>
<dbReference type="GO" id="GO:0006412">
    <property type="term" value="P:translation"/>
    <property type="evidence" value="ECO:0007669"/>
    <property type="project" value="UniProtKB-KW"/>
</dbReference>
<protein>
    <recommendedName>
        <fullName evidence="2">Ribosome-recycling factor, mitochondrial</fullName>
    </recommendedName>
    <alternativeName>
        <fullName evidence="5">Ribosome-releasing factor, mitochondrial</fullName>
    </alternativeName>
</protein>
<dbReference type="Proteomes" id="UP000002605">
    <property type="component" value="Chromosome R"/>
</dbReference>
<dbReference type="GO" id="GO:0005739">
    <property type="term" value="C:mitochondrion"/>
    <property type="evidence" value="ECO:0007669"/>
    <property type="project" value="TreeGrafter"/>
</dbReference>
<feature type="coiled-coil region" evidence="6">
    <location>
        <begin position="226"/>
        <end position="253"/>
    </location>
</feature>
<comment type="function">
    <text evidence="4">Necessary for protein synthesis in mitochondria. Functions as a ribosome recycling factor in mitochondria.</text>
</comment>
<keyword evidence="6" id="KW-0175">Coiled coil</keyword>
<dbReference type="InterPro" id="IPR023584">
    <property type="entry name" value="Ribosome_recyc_fac_dom"/>
</dbReference>
<organism evidence="10 11">
    <name type="scientific">Candida dubliniensis (strain CD36 / ATCC MYA-646 / CBS 7987 / NCPF 3949 / NRRL Y-17841)</name>
    <name type="common">Yeast</name>
    <dbReference type="NCBI Taxonomy" id="573826"/>
    <lineage>
        <taxon>Eukaryota</taxon>
        <taxon>Fungi</taxon>
        <taxon>Dikarya</taxon>
        <taxon>Ascomycota</taxon>
        <taxon>Saccharomycotina</taxon>
        <taxon>Pichiomycetes</taxon>
        <taxon>Debaryomycetaceae</taxon>
        <taxon>Candida/Lodderomyces clade</taxon>
        <taxon>Candida</taxon>
    </lineage>
</organism>
<dbReference type="PANTHER" id="PTHR20982">
    <property type="entry name" value="RIBOSOME RECYCLING FACTOR"/>
    <property type="match status" value="1"/>
</dbReference>
<feature type="region of interest" description="Disordered" evidence="7">
    <location>
        <begin position="78"/>
        <end position="102"/>
    </location>
</feature>
<feature type="domain" description="Ribosome recycling factor" evidence="8">
    <location>
        <begin position="134"/>
        <end position="306"/>
    </location>
</feature>
<keyword evidence="11" id="KW-1185">Reference proteome</keyword>
<evidence type="ECO:0000256" key="7">
    <source>
        <dbReference type="SAM" id="MobiDB-lite"/>
    </source>
</evidence>
<dbReference type="GO" id="GO:0043023">
    <property type="term" value="F:ribosomal large subunit binding"/>
    <property type="evidence" value="ECO:0007669"/>
    <property type="project" value="TreeGrafter"/>
</dbReference>
<dbReference type="OrthoDB" id="407355at2759"/>
<dbReference type="AlphaFoldDB" id="B9WLJ7"/>
<dbReference type="CGD" id="CAL0000166651">
    <property type="gene designation" value="Cd36_29230"/>
</dbReference>
<evidence type="ECO:0000313" key="10">
    <source>
        <dbReference type="EMBL" id="CAX39959.1"/>
    </source>
</evidence>
<reference evidence="10 11" key="1">
    <citation type="journal article" date="2009" name="Genome Res.">
        <title>Comparative genomics of the fungal pathogens Candida dubliniensis and Candida albicans.</title>
        <authorList>
            <person name="Jackson A.P."/>
            <person name="Gamble J.A."/>
            <person name="Yeomans T."/>
            <person name="Moran G.P."/>
            <person name="Saunders D."/>
            <person name="Harris D."/>
            <person name="Aslett M."/>
            <person name="Barrell J.F."/>
            <person name="Butler G."/>
            <person name="Citiulo F."/>
            <person name="Coleman D.C."/>
            <person name="de Groot P.W.J."/>
            <person name="Goodwin T.J."/>
            <person name="Quail M.A."/>
            <person name="McQuillan J."/>
            <person name="Munro C.A."/>
            <person name="Pain A."/>
            <person name="Poulter R.T."/>
            <person name="Rajandream M.A."/>
            <person name="Renauld H."/>
            <person name="Spiering M.J."/>
            <person name="Tivey A."/>
            <person name="Gow N.A.R."/>
            <person name="Barrell B."/>
            <person name="Sullivan D.J."/>
            <person name="Berriman M."/>
        </authorList>
    </citation>
    <scope>NUCLEOTIDE SEQUENCE [LARGE SCALE GENOMIC DNA]</scope>
    <source>
        <strain evidence="11">CD36 / ATCC MYA-646 / CBS 7987 / NCPF 3949 / NRRL Y-17841</strain>
    </source>
</reference>
<dbReference type="EMBL" id="FM992695">
    <property type="protein sequence ID" value="CAX39959.1"/>
    <property type="molecule type" value="Genomic_DNA"/>
</dbReference>
<name>B9WLJ7_CANDC</name>
<evidence type="ECO:0000313" key="11">
    <source>
        <dbReference type="Proteomes" id="UP000002605"/>
    </source>
</evidence>
<evidence type="ECO:0000256" key="3">
    <source>
        <dbReference type="ARBA" id="ARBA00022917"/>
    </source>
</evidence>
<dbReference type="RefSeq" id="XP_002421958.1">
    <property type="nucleotide sequence ID" value="XM_002421913.1"/>
</dbReference>
<keyword evidence="3" id="KW-0648">Protein biosynthesis</keyword>
<dbReference type="Gene3D" id="3.30.1360.40">
    <property type="match status" value="1"/>
</dbReference>
<evidence type="ECO:0000256" key="6">
    <source>
        <dbReference type="SAM" id="Coils"/>
    </source>
</evidence>
<comment type="similarity">
    <text evidence="1">Belongs to the RRF family.</text>
</comment>
<gene>
    <name evidence="9" type="ordered locus">Cd36_29230</name>
    <name evidence="10" type="ORF">CD36_29230</name>
</gene>
<dbReference type="eggNOG" id="KOG4759">
    <property type="taxonomic scope" value="Eukaryota"/>
</dbReference>
<dbReference type="HOGENOM" id="CLU_085410_0_0_1"/>
<sequence length="307" mass="35117">MKKKKKKKKSSFKCEMQNSYDTHIQIFFSNFIFEKSLFIQRGFNLQMFRSVIAQQRSVLPRLAIPRILSPVLFCSSKSFHSSSPCLAKRKNKKSSNNKNNEELDFSEKVDEIPEVTIDFQKVTSNFDNVLAKFNKAATDIKLGKLNPKIFDNLEVNIGNHGQEELVPFTSVAQTSVKGRNFIINLFDASYGKHVINSIIGSGLNMSGTIDPTNKFQIKVPIPNITAETKQENIKQLKEIFENLKNNHKSSSLNYVRSEARNKFQSGLKHNKISDNQHQLLKKLETLHKTYVDKLTDAFKQAEKSILK</sequence>
<dbReference type="PANTHER" id="PTHR20982:SF3">
    <property type="entry name" value="MITOCHONDRIAL RIBOSOME RECYCLING FACTOR PSEUDO 1"/>
    <property type="match status" value="1"/>
</dbReference>
<dbReference type="Gene3D" id="1.10.132.20">
    <property type="entry name" value="Ribosome-recycling factor"/>
    <property type="match status" value="1"/>
</dbReference>
<proteinExistence type="inferred from homology"/>
<evidence type="ECO:0000256" key="4">
    <source>
        <dbReference type="ARBA" id="ARBA00024909"/>
    </source>
</evidence>
<dbReference type="KEGG" id="cdu:CD36_29230"/>
<evidence type="ECO:0000256" key="2">
    <source>
        <dbReference type="ARBA" id="ARBA00020581"/>
    </source>
</evidence>
<dbReference type="InterPro" id="IPR002661">
    <property type="entry name" value="Ribosome_recyc_fac"/>
</dbReference>
<evidence type="ECO:0000256" key="5">
    <source>
        <dbReference type="ARBA" id="ARBA00033107"/>
    </source>
</evidence>
<evidence type="ECO:0000256" key="1">
    <source>
        <dbReference type="ARBA" id="ARBA00005912"/>
    </source>
</evidence>
<evidence type="ECO:0000259" key="8">
    <source>
        <dbReference type="Pfam" id="PF01765"/>
    </source>
</evidence>